<name>A0ABD5QFA2_9EURY</name>
<dbReference type="RefSeq" id="WP_224827102.1">
    <property type="nucleotide sequence ID" value="NZ_JAIVEF010000001.1"/>
</dbReference>
<keyword evidence="3" id="KW-1185">Reference proteome</keyword>
<evidence type="ECO:0000256" key="1">
    <source>
        <dbReference type="SAM" id="MobiDB-lite"/>
    </source>
</evidence>
<dbReference type="EMBL" id="JBHSJG010000036">
    <property type="protein sequence ID" value="MFC4988247.1"/>
    <property type="molecule type" value="Genomic_DNA"/>
</dbReference>
<feature type="region of interest" description="Disordered" evidence="1">
    <location>
        <begin position="71"/>
        <end position="100"/>
    </location>
</feature>
<dbReference type="AlphaFoldDB" id="A0ABD5QFA2"/>
<accession>A0ABD5QFA2</accession>
<reference evidence="2 3" key="1">
    <citation type="journal article" date="2019" name="Int. J. Syst. Evol. Microbiol.">
        <title>The Global Catalogue of Microorganisms (GCM) 10K type strain sequencing project: providing services to taxonomists for standard genome sequencing and annotation.</title>
        <authorList>
            <consortium name="The Broad Institute Genomics Platform"/>
            <consortium name="The Broad Institute Genome Sequencing Center for Infectious Disease"/>
            <person name="Wu L."/>
            <person name="Ma J."/>
        </authorList>
    </citation>
    <scope>NUCLEOTIDE SEQUENCE [LARGE SCALE GENOMIC DNA]</scope>
    <source>
        <strain evidence="2 3">CGMCC 1.15824</strain>
    </source>
</reference>
<organism evidence="2 3">
    <name type="scientific">Saliphagus infecundisoli</name>
    <dbReference type="NCBI Taxonomy" id="1849069"/>
    <lineage>
        <taxon>Archaea</taxon>
        <taxon>Methanobacteriati</taxon>
        <taxon>Methanobacteriota</taxon>
        <taxon>Stenosarchaea group</taxon>
        <taxon>Halobacteria</taxon>
        <taxon>Halobacteriales</taxon>
        <taxon>Natrialbaceae</taxon>
        <taxon>Saliphagus</taxon>
    </lineage>
</organism>
<comment type="caution">
    <text evidence="2">The sequence shown here is derived from an EMBL/GenBank/DDBJ whole genome shotgun (WGS) entry which is preliminary data.</text>
</comment>
<dbReference type="Proteomes" id="UP001595925">
    <property type="component" value="Unassembled WGS sequence"/>
</dbReference>
<gene>
    <name evidence="2" type="ORF">ACFPFO_10860</name>
</gene>
<evidence type="ECO:0000313" key="3">
    <source>
        <dbReference type="Proteomes" id="UP001595925"/>
    </source>
</evidence>
<evidence type="ECO:0000313" key="2">
    <source>
        <dbReference type="EMBL" id="MFC4988247.1"/>
    </source>
</evidence>
<sequence length="100" mass="10818">MDGSYTGVVDRIVDGETAVILMEAGPGCDASSEDGPRAIDQLDVAADRLPREGRYEGAVLSVTVADGEFVGADHREGESEEHREAVDERFARLSERLPDR</sequence>
<protein>
    <submittedName>
        <fullName evidence="2">DUF3006 family protein</fullName>
    </submittedName>
</protein>
<proteinExistence type="predicted"/>